<dbReference type="Proteomes" id="UP001221757">
    <property type="component" value="Unassembled WGS sequence"/>
</dbReference>
<accession>A0AAD7H171</accession>
<dbReference type="AlphaFoldDB" id="A0AAD7H171"/>
<keyword evidence="3" id="KW-1185">Reference proteome</keyword>
<evidence type="ECO:0000313" key="3">
    <source>
        <dbReference type="Proteomes" id="UP001221757"/>
    </source>
</evidence>
<comment type="caution">
    <text evidence="2">The sequence shown here is derived from an EMBL/GenBank/DDBJ whole genome shotgun (WGS) entry which is preliminary data.</text>
</comment>
<sequence length="264" mass="28976">MYGTTGYLNDSAKGAKLEDSELTSAEILTDPRLIPCDYYYKANIPPAQRLDGMDDPRNGLLIDGNLHSALSKTIIVLLLVPNIYLSRNDVQEPFIWTVDPADNKLLTLTPEQCHQMENPELHFDNEDGFETDNDAEIDGGDAFAPGGPIRFVSPHNSTPAQPEPAQNEPGYKQLGNTSRVLFQVLRPEEMHTSWVEPLPHNCHAHPNTHSTHSISPVALHVTYACAILVRWGQEADLAAPVQMIGPDSSSSGQGHRPEWVGGGK</sequence>
<evidence type="ECO:0000313" key="2">
    <source>
        <dbReference type="EMBL" id="KAJ7709447.1"/>
    </source>
</evidence>
<evidence type="ECO:0000256" key="1">
    <source>
        <dbReference type="SAM" id="MobiDB-lite"/>
    </source>
</evidence>
<protein>
    <submittedName>
        <fullName evidence="2">Uncharacterized protein</fullName>
    </submittedName>
</protein>
<organism evidence="2 3">
    <name type="scientific">Mycena rosella</name>
    <name type="common">Pink bonnet</name>
    <name type="synonym">Agaricus rosellus</name>
    <dbReference type="NCBI Taxonomy" id="1033263"/>
    <lineage>
        <taxon>Eukaryota</taxon>
        <taxon>Fungi</taxon>
        <taxon>Dikarya</taxon>
        <taxon>Basidiomycota</taxon>
        <taxon>Agaricomycotina</taxon>
        <taxon>Agaricomycetes</taxon>
        <taxon>Agaricomycetidae</taxon>
        <taxon>Agaricales</taxon>
        <taxon>Marasmiineae</taxon>
        <taxon>Mycenaceae</taxon>
        <taxon>Mycena</taxon>
    </lineage>
</organism>
<name>A0AAD7H171_MYCRO</name>
<reference evidence="2" key="1">
    <citation type="submission" date="2023-03" db="EMBL/GenBank/DDBJ databases">
        <title>Massive genome expansion in bonnet fungi (Mycena s.s.) driven by repeated elements and novel gene families across ecological guilds.</title>
        <authorList>
            <consortium name="Lawrence Berkeley National Laboratory"/>
            <person name="Harder C.B."/>
            <person name="Miyauchi S."/>
            <person name="Viragh M."/>
            <person name="Kuo A."/>
            <person name="Thoen E."/>
            <person name="Andreopoulos B."/>
            <person name="Lu D."/>
            <person name="Skrede I."/>
            <person name="Drula E."/>
            <person name="Henrissat B."/>
            <person name="Morin E."/>
            <person name="Kohler A."/>
            <person name="Barry K."/>
            <person name="LaButti K."/>
            <person name="Morin E."/>
            <person name="Salamov A."/>
            <person name="Lipzen A."/>
            <person name="Mereny Z."/>
            <person name="Hegedus B."/>
            <person name="Baldrian P."/>
            <person name="Stursova M."/>
            <person name="Weitz H."/>
            <person name="Taylor A."/>
            <person name="Grigoriev I.V."/>
            <person name="Nagy L.G."/>
            <person name="Martin F."/>
            <person name="Kauserud H."/>
        </authorList>
    </citation>
    <scope>NUCLEOTIDE SEQUENCE</scope>
    <source>
        <strain evidence="2">CBHHK067</strain>
    </source>
</reference>
<feature type="region of interest" description="Disordered" evidence="1">
    <location>
        <begin position="244"/>
        <end position="264"/>
    </location>
</feature>
<gene>
    <name evidence="2" type="ORF">B0H17DRAFT_1124074</name>
</gene>
<dbReference type="EMBL" id="JARKIE010000002">
    <property type="protein sequence ID" value="KAJ7709447.1"/>
    <property type="molecule type" value="Genomic_DNA"/>
</dbReference>
<proteinExistence type="predicted"/>